<keyword evidence="2" id="KW-1185">Reference proteome</keyword>
<evidence type="ECO:0000313" key="1">
    <source>
        <dbReference type="EMBL" id="GFS77343.1"/>
    </source>
</evidence>
<evidence type="ECO:0000313" key="2">
    <source>
        <dbReference type="Proteomes" id="UP000887013"/>
    </source>
</evidence>
<sequence length="93" mass="10648">MLEKSLTSLYESKLISKSPKTNRWNSITYPIKQASQPSKGEKVAVVYGTRYGEKNPAVRRKPVSREERDSTELYHASWKTQQINELMKESAGT</sequence>
<organism evidence="1 2">
    <name type="scientific">Nephila pilipes</name>
    <name type="common">Giant wood spider</name>
    <name type="synonym">Nephila maculata</name>
    <dbReference type="NCBI Taxonomy" id="299642"/>
    <lineage>
        <taxon>Eukaryota</taxon>
        <taxon>Metazoa</taxon>
        <taxon>Ecdysozoa</taxon>
        <taxon>Arthropoda</taxon>
        <taxon>Chelicerata</taxon>
        <taxon>Arachnida</taxon>
        <taxon>Araneae</taxon>
        <taxon>Araneomorphae</taxon>
        <taxon>Entelegynae</taxon>
        <taxon>Araneoidea</taxon>
        <taxon>Nephilidae</taxon>
        <taxon>Nephila</taxon>
    </lineage>
</organism>
<proteinExistence type="predicted"/>
<accession>A0A8X6MTL5</accession>
<protein>
    <submittedName>
        <fullName evidence="1">Uncharacterized protein</fullName>
    </submittedName>
</protein>
<comment type="caution">
    <text evidence="1">The sequence shown here is derived from an EMBL/GenBank/DDBJ whole genome shotgun (WGS) entry which is preliminary data.</text>
</comment>
<dbReference type="Proteomes" id="UP000887013">
    <property type="component" value="Unassembled WGS sequence"/>
</dbReference>
<gene>
    <name evidence="1" type="ORF">NPIL_373051</name>
</gene>
<dbReference type="EMBL" id="BMAW01050861">
    <property type="protein sequence ID" value="GFS77343.1"/>
    <property type="molecule type" value="Genomic_DNA"/>
</dbReference>
<dbReference type="AlphaFoldDB" id="A0A8X6MTL5"/>
<reference evidence="1" key="1">
    <citation type="submission" date="2020-08" db="EMBL/GenBank/DDBJ databases">
        <title>Multicomponent nature underlies the extraordinary mechanical properties of spider dragline silk.</title>
        <authorList>
            <person name="Kono N."/>
            <person name="Nakamura H."/>
            <person name="Mori M."/>
            <person name="Yoshida Y."/>
            <person name="Ohtoshi R."/>
            <person name="Malay A.D."/>
            <person name="Moran D.A.P."/>
            <person name="Tomita M."/>
            <person name="Numata K."/>
            <person name="Arakawa K."/>
        </authorList>
    </citation>
    <scope>NUCLEOTIDE SEQUENCE</scope>
</reference>
<name>A0A8X6MTL5_NEPPI</name>